<protein>
    <submittedName>
        <fullName evidence="1">Alpha/beta-hydrolase</fullName>
    </submittedName>
</protein>
<name>A0ACC0D483_9PEZI</name>
<dbReference type="EMBL" id="MU394308">
    <property type="protein sequence ID" value="KAI6087453.1"/>
    <property type="molecule type" value="Genomic_DNA"/>
</dbReference>
<evidence type="ECO:0000313" key="2">
    <source>
        <dbReference type="Proteomes" id="UP001497680"/>
    </source>
</evidence>
<reference evidence="1 2" key="1">
    <citation type="journal article" date="2022" name="New Phytol.">
        <title>Ecological generalism drives hyperdiversity of secondary metabolite gene clusters in xylarialean endophytes.</title>
        <authorList>
            <person name="Franco M.E.E."/>
            <person name="Wisecaver J.H."/>
            <person name="Arnold A.E."/>
            <person name="Ju Y.M."/>
            <person name="Slot J.C."/>
            <person name="Ahrendt S."/>
            <person name="Moore L.P."/>
            <person name="Eastman K.E."/>
            <person name="Scott K."/>
            <person name="Konkel Z."/>
            <person name="Mondo S.J."/>
            <person name="Kuo A."/>
            <person name="Hayes R.D."/>
            <person name="Haridas S."/>
            <person name="Andreopoulos B."/>
            <person name="Riley R."/>
            <person name="LaButti K."/>
            <person name="Pangilinan J."/>
            <person name="Lipzen A."/>
            <person name="Amirebrahimi M."/>
            <person name="Yan J."/>
            <person name="Adam C."/>
            <person name="Keymanesh K."/>
            <person name="Ng V."/>
            <person name="Louie K."/>
            <person name="Northen T."/>
            <person name="Drula E."/>
            <person name="Henrissat B."/>
            <person name="Hsieh H.M."/>
            <person name="Youens-Clark K."/>
            <person name="Lutzoni F."/>
            <person name="Miadlikowska J."/>
            <person name="Eastwood D.C."/>
            <person name="Hamelin R.C."/>
            <person name="Grigoriev I.V."/>
            <person name="U'Ren J.M."/>
        </authorList>
    </citation>
    <scope>NUCLEOTIDE SEQUENCE [LARGE SCALE GENOMIC DNA]</scope>
    <source>
        <strain evidence="1 2">ER1909</strain>
    </source>
</reference>
<keyword evidence="2" id="KW-1185">Reference proteome</keyword>
<gene>
    <name evidence="1" type="ORF">F4821DRAFT_236531</name>
</gene>
<sequence length="367" mass="40685">MISLPLSQPFKSIYILYFIFKLPLQIVSLLVYYLPSSLRPIPEWKLRTCVVAPVLRSFFDYVEITGDQGFKQPTREKAKERLALVQPTDDELYSGILASPTIKPVSLTGLWDSNATAQSGSDKPRVVLHFPGGGFTYAYDPYQSSQGVSQIMKHMRGARTLFAQYRLATVPNGRFPAAIQDALTFYNYVLRSGVDPRDVILLGDSAGGNIVIALLRYLETSHKLPLPGAVMLWSPWVNITEDVPGQYTGCHNLGIDYVTTSVLQVGAQKYIPEGGITTEIAPFLSPLRYPFKTNVPIFVHAGAAEVFYDEIKDFVHAMSEIQGNRMRFHPTKFAPHDILLSHGVVGFTEQAEAAMKDAADYLDGAST</sequence>
<evidence type="ECO:0000313" key="1">
    <source>
        <dbReference type="EMBL" id="KAI6087453.1"/>
    </source>
</evidence>
<accession>A0ACC0D483</accession>
<dbReference type="Proteomes" id="UP001497680">
    <property type="component" value="Unassembled WGS sequence"/>
</dbReference>
<comment type="caution">
    <text evidence="1">The sequence shown here is derived from an EMBL/GenBank/DDBJ whole genome shotgun (WGS) entry which is preliminary data.</text>
</comment>
<organism evidence="1 2">
    <name type="scientific">Hypoxylon rubiginosum</name>
    <dbReference type="NCBI Taxonomy" id="110542"/>
    <lineage>
        <taxon>Eukaryota</taxon>
        <taxon>Fungi</taxon>
        <taxon>Dikarya</taxon>
        <taxon>Ascomycota</taxon>
        <taxon>Pezizomycotina</taxon>
        <taxon>Sordariomycetes</taxon>
        <taxon>Xylariomycetidae</taxon>
        <taxon>Xylariales</taxon>
        <taxon>Hypoxylaceae</taxon>
        <taxon>Hypoxylon</taxon>
    </lineage>
</organism>
<proteinExistence type="predicted"/>